<feature type="domain" description="Solute-binding protein family 3/N-terminal" evidence="5">
    <location>
        <begin position="40"/>
        <end position="266"/>
    </location>
</feature>
<dbReference type="PROSITE" id="PS51257">
    <property type="entry name" value="PROKAR_LIPOPROTEIN"/>
    <property type="match status" value="1"/>
</dbReference>
<sequence>MKTKKMLKGVMIGLVVAAALWMVGCSNSSRSEGSTLDKEVLVVGMDDAFAPMGFKDQDGNITGFDVDLAKALGEKLNKEIKFQPIDWTMKETELDSGNIDLIWNGYTITEERKEKVTFSAPYLKNRQVIVTLSNSELNSKADLSGKKVGAQDQSSAVSAMEKDDELYETFDGGKAITFEDNNQALMDLQAGRIDAVVADEILVRYYIELKGEDKYKILEDDFGDEEYGVGMRKGDDKMVEAFNEAFKTMSQEGKLKEVSEKWFGEDITIIK</sequence>
<comment type="subcellular location">
    <subcellularLocation>
        <location evidence="1">Cell envelope</location>
    </subcellularLocation>
</comment>
<evidence type="ECO:0000256" key="2">
    <source>
        <dbReference type="ARBA" id="ARBA00010333"/>
    </source>
</evidence>
<dbReference type="Gene3D" id="3.40.190.10">
    <property type="entry name" value="Periplasmic binding protein-like II"/>
    <property type="match status" value="2"/>
</dbReference>
<reference evidence="6 7" key="1">
    <citation type="submission" date="2020-08" db="EMBL/GenBank/DDBJ databases">
        <title>Genome public.</title>
        <authorList>
            <person name="Liu C."/>
            <person name="Sun Q."/>
        </authorList>
    </citation>
    <scope>NUCLEOTIDE SEQUENCE [LARGE SCALE GENOMIC DNA]</scope>
    <source>
        <strain evidence="6 7">NSJ-6</strain>
    </source>
</reference>
<proteinExistence type="inferred from homology"/>
<dbReference type="SMART" id="SM00062">
    <property type="entry name" value="PBPb"/>
    <property type="match status" value="1"/>
</dbReference>
<organism evidence="6 7">
    <name type="scientific">Clostridium hominis</name>
    <dbReference type="NCBI Taxonomy" id="2763036"/>
    <lineage>
        <taxon>Bacteria</taxon>
        <taxon>Bacillati</taxon>
        <taxon>Bacillota</taxon>
        <taxon>Clostridia</taxon>
        <taxon>Eubacteriales</taxon>
        <taxon>Clostridiaceae</taxon>
        <taxon>Clostridium</taxon>
    </lineage>
</organism>
<dbReference type="PROSITE" id="PS01039">
    <property type="entry name" value="SBP_BACTERIAL_3"/>
    <property type="match status" value="1"/>
</dbReference>
<comment type="caution">
    <text evidence="6">The sequence shown here is derived from an EMBL/GenBank/DDBJ whole genome shotgun (WGS) entry which is preliminary data.</text>
</comment>
<evidence type="ECO:0000259" key="5">
    <source>
        <dbReference type="SMART" id="SM00062"/>
    </source>
</evidence>
<name>A0ABR7DD27_9CLOT</name>
<dbReference type="SUPFAM" id="SSF53850">
    <property type="entry name" value="Periplasmic binding protein-like II"/>
    <property type="match status" value="1"/>
</dbReference>
<keyword evidence="3" id="KW-0732">Signal</keyword>
<dbReference type="InterPro" id="IPR018313">
    <property type="entry name" value="SBP_3_CS"/>
</dbReference>
<dbReference type="Proteomes" id="UP000596929">
    <property type="component" value="Unassembled WGS sequence"/>
</dbReference>
<comment type="similarity">
    <text evidence="2 4">Belongs to the bacterial solute-binding protein 3 family.</text>
</comment>
<dbReference type="InterPro" id="IPR001638">
    <property type="entry name" value="Solute-binding_3/MltF_N"/>
</dbReference>
<keyword evidence="7" id="KW-1185">Reference proteome</keyword>
<dbReference type="PANTHER" id="PTHR35936:SF34">
    <property type="entry name" value="ABC TRANSPORTER EXTRACELLULAR-BINDING PROTEIN YCKB-RELATED"/>
    <property type="match status" value="1"/>
</dbReference>
<accession>A0ABR7DD27</accession>
<dbReference type="RefSeq" id="WP_186860072.1">
    <property type="nucleotide sequence ID" value="NZ_JACOOO010000018.1"/>
</dbReference>
<evidence type="ECO:0000256" key="3">
    <source>
        <dbReference type="ARBA" id="ARBA00022729"/>
    </source>
</evidence>
<evidence type="ECO:0000256" key="1">
    <source>
        <dbReference type="ARBA" id="ARBA00004196"/>
    </source>
</evidence>
<gene>
    <name evidence="6" type="ORF">H8S20_10405</name>
</gene>
<dbReference type="CDD" id="cd00996">
    <property type="entry name" value="PBP2_AatB_like"/>
    <property type="match status" value="1"/>
</dbReference>
<dbReference type="PANTHER" id="PTHR35936">
    <property type="entry name" value="MEMBRANE-BOUND LYTIC MUREIN TRANSGLYCOSYLASE F"/>
    <property type="match status" value="1"/>
</dbReference>
<dbReference type="Pfam" id="PF00497">
    <property type="entry name" value="SBP_bac_3"/>
    <property type="match status" value="1"/>
</dbReference>
<dbReference type="EMBL" id="JACOOO010000018">
    <property type="protein sequence ID" value="MBC5629305.1"/>
    <property type="molecule type" value="Genomic_DNA"/>
</dbReference>
<evidence type="ECO:0000313" key="6">
    <source>
        <dbReference type="EMBL" id="MBC5629305.1"/>
    </source>
</evidence>
<evidence type="ECO:0000313" key="7">
    <source>
        <dbReference type="Proteomes" id="UP000596929"/>
    </source>
</evidence>
<evidence type="ECO:0000256" key="4">
    <source>
        <dbReference type="RuleBase" id="RU003744"/>
    </source>
</evidence>
<protein>
    <submittedName>
        <fullName evidence="6">Amino acid ABC transporter substrate-binding protein</fullName>
    </submittedName>
</protein>